<dbReference type="EMBL" id="JAYWIO010000007">
    <property type="protein sequence ID" value="KAK7251052.1"/>
    <property type="molecule type" value="Genomic_DNA"/>
</dbReference>
<reference evidence="3 4" key="1">
    <citation type="submission" date="2024-01" db="EMBL/GenBank/DDBJ databases">
        <title>The genomes of 5 underutilized Papilionoideae crops provide insights into root nodulation and disease resistanc.</title>
        <authorList>
            <person name="Yuan L."/>
        </authorList>
    </citation>
    <scope>NUCLEOTIDE SEQUENCE [LARGE SCALE GENOMIC DNA]</scope>
    <source>
        <strain evidence="3">ZHUSHIDOU_FW_LH</strain>
        <tissue evidence="3">Leaf</tissue>
    </source>
</reference>
<evidence type="ECO:0000256" key="1">
    <source>
        <dbReference type="SAM" id="Phobius"/>
    </source>
</evidence>
<proteinExistence type="predicted"/>
<feature type="transmembrane region" description="Helical" evidence="1">
    <location>
        <begin position="63"/>
        <end position="83"/>
    </location>
</feature>
<protein>
    <recommendedName>
        <fullName evidence="2">GPI ethanolamine phosphate transferase 2 C-terminal domain-containing protein</fullName>
    </recommendedName>
</protein>
<dbReference type="Pfam" id="PF19316">
    <property type="entry name" value="PIGO_PIGG"/>
    <property type="match status" value="1"/>
</dbReference>
<keyword evidence="4" id="KW-1185">Reference proteome</keyword>
<dbReference type="GO" id="GO:0005789">
    <property type="term" value="C:endoplasmic reticulum membrane"/>
    <property type="evidence" value="ECO:0007669"/>
    <property type="project" value="TreeGrafter"/>
</dbReference>
<name>A0AAN9E8U4_CROPI</name>
<feature type="domain" description="GPI ethanolamine phosphate transferase 2 C-terminal" evidence="2">
    <location>
        <begin position="105"/>
        <end position="218"/>
    </location>
</feature>
<gene>
    <name evidence="3" type="ORF">RIF29_33924</name>
</gene>
<feature type="transmembrane region" description="Helical" evidence="1">
    <location>
        <begin position="217"/>
        <end position="241"/>
    </location>
</feature>
<keyword evidence="1" id="KW-0812">Transmembrane</keyword>
<feature type="transmembrane region" description="Helical" evidence="1">
    <location>
        <begin position="134"/>
        <end position="151"/>
    </location>
</feature>
<feature type="transmembrane region" description="Helical" evidence="1">
    <location>
        <begin position="109"/>
        <end position="128"/>
    </location>
</feature>
<dbReference type="PANTHER" id="PTHR23072">
    <property type="entry name" value="PHOSPHATIDYLINOSITOL GLYCAN-RELATED"/>
    <property type="match status" value="1"/>
</dbReference>
<dbReference type="GO" id="GO:0051267">
    <property type="term" value="F:CP2 mannose-ethanolamine phosphotransferase activity"/>
    <property type="evidence" value="ECO:0007669"/>
    <property type="project" value="TreeGrafter"/>
</dbReference>
<accession>A0AAN9E8U4</accession>
<evidence type="ECO:0000313" key="3">
    <source>
        <dbReference type="EMBL" id="KAK7251052.1"/>
    </source>
</evidence>
<keyword evidence="1" id="KW-1133">Transmembrane helix</keyword>
<dbReference type="GO" id="GO:0006506">
    <property type="term" value="P:GPI anchor biosynthetic process"/>
    <property type="evidence" value="ECO:0007669"/>
    <property type="project" value="InterPro"/>
</dbReference>
<keyword evidence="1" id="KW-0472">Membrane</keyword>
<evidence type="ECO:0000259" key="2">
    <source>
        <dbReference type="Pfam" id="PF19316"/>
    </source>
</evidence>
<comment type="caution">
    <text evidence="3">The sequence shown here is derived from an EMBL/GenBank/DDBJ whole genome shotgun (WGS) entry which is preliminary data.</text>
</comment>
<feature type="transmembrane region" description="Helical" evidence="1">
    <location>
        <begin position="172"/>
        <end position="190"/>
    </location>
</feature>
<dbReference type="PANTHER" id="PTHR23072:SF0">
    <property type="entry name" value="GPI ETHANOLAMINE PHOSPHATE TRANSFERASE 2"/>
    <property type="match status" value="1"/>
</dbReference>
<dbReference type="Proteomes" id="UP001372338">
    <property type="component" value="Unassembled WGS sequence"/>
</dbReference>
<dbReference type="InterPro" id="IPR039527">
    <property type="entry name" value="PIGG/GPI7"/>
</dbReference>
<sequence length="251" mass="28508">MENLFCCLYLNAATLHDAWKAEVVTRSNNSTKGYNNIVAAYYQFMSKASEWLSHKATDEPINLLVYGVAALITSCLLLLRLAFIIHKEVSASGAQDLGNYKKSWKSDEVFILFGIMILVISMGSSSMIEEEHYIWHFLTSTINLLFLRKAVQSFELNKARDSLSSMKETNSISGYQMSLLFLILFTGRILRGWHQGGVNWTNLPDISKWLEQADIHYINLVQIASCVMMIILGIFVLYFIVSSATCVSYRR</sequence>
<organism evidence="3 4">
    <name type="scientific">Crotalaria pallida</name>
    <name type="common">Smooth rattlebox</name>
    <name type="synonym">Crotalaria striata</name>
    <dbReference type="NCBI Taxonomy" id="3830"/>
    <lineage>
        <taxon>Eukaryota</taxon>
        <taxon>Viridiplantae</taxon>
        <taxon>Streptophyta</taxon>
        <taxon>Embryophyta</taxon>
        <taxon>Tracheophyta</taxon>
        <taxon>Spermatophyta</taxon>
        <taxon>Magnoliopsida</taxon>
        <taxon>eudicotyledons</taxon>
        <taxon>Gunneridae</taxon>
        <taxon>Pentapetalae</taxon>
        <taxon>rosids</taxon>
        <taxon>fabids</taxon>
        <taxon>Fabales</taxon>
        <taxon>Fabaceae</taxon>
        <taxon>Papilionoideae</taxon>
        <taxon>50 kb inversion clade</taxon>
        <taxon>genistoids sensu lato</taxon>
        <taxon>core genistoids</taxon>
        <taxon>Crotalarieae</taxon>
        <taxon>Crotalaria</taxon>
    </lineage>
</organism>
<evidence type="ECO:0000313" key="4">
    <source>
        <dbReference type="Proteomes" id="UP001372338"/>
    </source>
</evidence>
<dbReference type="AlphaFoldDB" id="A0AAN9E8U4"/>
<dbReference type="InterPro" id="IPR045687">
    <property type="entry name" value="PIGG/GPI7_C"/>
</dbReference>